<dbReference type="AlphaFoldDB" id="A0A0L0ULM7"/>
<evidence type="ECO:0000313" key="2">
    <source>
        <dbReference type="Proteomes" id="UP000054564"/>
    </source>
</evidence>
<sequence>MYTQIDKNTLLTEYIEFCKHFTEIENSIVLPKYLNTNVIVDYEDSLELDAYSYDGMDKDSAQIVLKLAVT</sequence>
<comment type="caution">
    <text evidence="1">The sequence shown here is derived from an EMBL/GenBank/DDBJ whole genome shotgun (WGS) entry which is preliminary data.</text>
</comment>
<keyword evidence="2" id="KW-1185">Reference proteome</keyword>
<accession>A0A0L0ULM7</accession>
<dbReference type="Proteomes" id="UP000054564">
    <property type="component" value="Unassembled WGS sequence"/>
</dbReference>
<name>A0A0L0ULM7_9BASI</name>
<evidence type="ECO:0000313" key="1">
    <source>
        <dbReference type="EMBL" id="KNE87654.1"/>
    </source>
</evidence>
<proteinExistence type="predicted"/>
<protein>
    <submittedName>
        <fullName evidence="1">Uncharacterized protein</fullName>
    </submittedName>
</protein>
<reference evidence="2" key="1">
    <citation type="submission" date="2014-03" db="EMBL/GenBank/DDBJ databases">
        <title>The Genome Sequence of Puccinia striiformis f. sp. tritici PST-78.</title>
        <authorList>
            <consortium name="The Broad Institute Genome Sequencing Platform"/>
            <person name="Cuomo C."/>
            <person name="Hulbert S."/>
            <person name="Chen X."/>
            <person name="Walker B."/>
            <person name="Young S.K."/>
            <person name="Zeng Q."/>
            <person name="Gargeya S."/>
            <person name="Fitzgerald M."/>
            <person name="Haas B."/>
            <person name="Abouelleil A."/>
            <person name="Alvarado L."/>
            <person name="Arachchi H.M."/>
            <person name="Berlin A.M."/>
            <person name="Chapman S.B."/>
            <person name="Goldberg J."/>
            <person name="Griggs A."/>
            <person name="Gujja S."/>
            <person name="Hansen M."/>
            <person name="Howarth C."/>
            <person name="Imamovic A."/>
            <person name="Larimer J."/>
            <person name="McCowan C."/>
            <person name="Montmayeur A."/>
            <person name="Murphy C."/>
            <person name="Neiman D."/>
            <person name="Pearson M."/>
            <person name="Priest M."/>
            <person name="Roberts A."/>
            <person name="Saif S."/>
            <person name="Shea T."/>
            <person name="Sisk P."/>
            <person name="Sykes S."/>
            <person name="Wortman J."/>
            <person name="Nusbaum C."/>
            <person name="Birren B."/>
        </authorList>
    </citation>
    <scope>NUCLEOTIDE SEQUENCE [LARGE SCALE GENOMIC DNA]</scope>
    <source>
        <strain evidence="2">race PST-78</strain>
    </source>
</reference>
<organism evidence="1 2">
    <name type="scientific">Puccinia striiformis f. sp. tritici PST-78</name>
    <dbReference type="NCBI Taxonomy" id="1165861"/>
    <lineage>
        <taxon>Eukaryota</taxon>
        <taxon>Fungi</taxon>
        <taxon>Dikarya</taxon>
        <taxon>Basidiomycota</taxon>
        <taxon>Pucciniomycotina</taxon>
        <taxon>Pucciniomycetes</taxon>
        <taxon>Pucciniales</taxon>
        <taxon>Pucciniaceae</taxon>
        <taxon>Puccinia</taxon>
    </lineage>
</organism>
<gene>
    <name evidence="1" type="ORF">PSTG_18955</name>
</gene>
<dbReference type="EMBL" id="AJIL01004589">
    <property type="protein sequence ID" value="KNE87654.1"/>
    <property type="molecule type" value="Genomic_DNA"/>
</dbReference>